<feature type="region of interest" description="Disordered" evidence="1">
    <location>
        <begin position="537"/>
        <end position="689"/>
    </location>
</feature>
<gene>
    <name evidence="3" type="ORF">D6C83_02239</name>
</gene>
<protein>
    <recommendedName>
        <fullName evidence="2">DUF7587 domain-containing protein</fullName>
    </recommendedName>
</protein>
<dbReference type="AlphaFoldDB" id="A0A4V4LMG8"/>
<reference evidence="3 4" key="1">
    <citation type="submission" date="2018-10" db="EMBL/GenBank/DDBJ databases">
        <title>Fifty Aureobasidium pullulans genomes reveal a recombining polyextremotolerant generalist.</title>
        <authorList>
            <person name="Gostincar C."/>
            <person name="Turk M."/>
            <person name="Zajc J."/>
            <person name="Gunde-Cimerman N."/>
        </authorList>
    </citation>
    <scope>NUCLEOTIDE SEQUENCE [LARGE SCALE GENOMIC DNA]</scope>
    <source>
        <strain evidence="3 4">EXF-3380</strain>
    </source>
</reference>
<dbReference type="Proteomes" id="UP000304947">
    <property type="component" value="Unassembled WGS sequence"/>
</dbReference>
<comment type="caution">
    <text evidence="3">The sequence shown here is derived from an EMBL/GenBank/DDBJ whole genome shotgun (WGS) entry which is preliminary data.</text>
</comment>
<feature type="compositionally biased region" description="Polar residues" evidence="1">
    <location>
        <begin position="649"/>
        <end position="660"/>
    </location>
</feature>
<feature type="compositionally biased region" description="Polar residues" evidence="1">
    <location>
        <begin position="185"/>
        <end position="208"/>
    </location>
</feature>
<feature type="compositionally biased region" description="Acidic residues" evidence="1">
    <location>
        <begin position="675"/>
        <end position="689"/>
    </location>
</feature>
<evidence type="ECO:0000259" key="2">
    <source>
        <dbReference type="Pfam" id="PF24494"/>
    </source>
</evidence>
<feature type="compositionally biased region" description="Basic and acidic residues" evidence="1">
    <location>
        <begin position="226"/>
        <end position="237"/>
    </location>
</feature>
<feature type="domain" description="DUF7587" evidence="2">
    <location>
        <begin position="300"/>
        <end position="384"/>
    </location>
</feature>
<evidence type="ECO:0000313" key="4">
    <source>
        <dbReference type="Proteomes" id="UP000304947"/>
    </source>
</evidence>
<feature type="region of interest" description="Disordered" evidence="1">
    <location>
        <begin position="1"/>
        <end position="39"/>
    </location>
</feature>
<organism evidence="3 4">
    <name type="scientific">Aureobasidium pullulans</name>
    <name type="common">Black yeast</name>
    <name type="synonym">Pullularia pullulans</name>
    <dbReference type="NCBI Taxonomy" id="5580"/>
    <lineage>
        <taxon>Eukaryota</taxon>
        <taxon>Fungi</taxon>
        <taxon>Dikarya</taxon>
        <taxon>Ascomycota</taxon>
        <taxon>Pezizomycotina</taxon>
        <taxon>Dothideomycetes</taxon>
        <taxon>Dothideomycetidae</taxon>
        <taxon>Dothideales</taxon>
        <taxon>Saccotheciaceae</taxon>
        <taxon>Aureobasidium</taxon>
    </lineage>
</organism>
<dbReference type="EMBL" id="QZBU01000466">
    <property type="protein sequence ID" value="TIA66783.1"/>
    <property type="molecule type" value="Genomic_DNA"/>
</dbReference>
<feature type="compositionally biased region" description="Polar residues" evidence="1">
    <location>
        <begin position="157"/>
        <end position="167"/>
    </location>
</feature>
<feature type="compositionally biased region" description="Polar residues" evidence="1">
    <location>
        <begin position="549"/>
        <end position="576"/>
    </location>
</feature>
<proteinExistence type="predicted"/>
<evidence type="ECO:0000256" key="1">
    <source>
        <dbReference type="SAM" id="MobiDB-lite"/>
    </source>
</evidence>
<feature type="compositionally biased region" description="Acidic residues" evidence="1">
    <location>
        <begin position="538"/>
        <end position="547"/>
    </location>
</feature>
<feature type="region of interest" description="Disordered" evidence="1">
    <location>
        <begin position="137"/>
        <end position="247"/>
    </location>
</feature>
<accession>A0A4V4LMG8</accession>
<name>A0A4V4LMG8_AURPU</name>
<evidence type="ECO:0000313" key="3">
    <source>
        <dbReference type="EMBL" id="TIA66783.1"/>
    </source>
</evidence>
<feature type="non-terminal residue" evidence="3">
    <location>
        <position position="689"/>
    </location>
</feature>
<sequence>MAPVLLTPPSSGHETDYSPLASRASRVNKSRPSRRSISSLKSASPKFTWAKRHRLTLRVCYELGLEPKDRLRVFNAIYREDCVTAGFQDGIKQGPLGAQWQERRKTTCQPWQEVMVATEAELASYKRDIDACLEPNASSPFEDLSQAGPTLDDGRRLSSSQKRTPSRNPRAPSGKRPSNRRRPQPVQTPNTATQANRATTSNTRQVASQRKRRCASRGFPEDEVISENRTRNIKGEEVPVISPDDPPYEAPNPVPEAEAHTSVPELLFRYYHRGAAPIPETEHCPERPGFPSTAGYNGGREGFLCAKYMSLPHGAPPPHHCSSPHLRASALSHLTGTRITSELISVSSSLYFEMRAAARKVAAGKSDVRISCGMNNEKMQTEYFMDNPIHLTYDLVIGLAEFLPHIGITTNSPDAYLAKFVSEFIRGWKIQLARKTEADWNKFAGIFATVLNHHCNTGPPNALQYAHNAQAFLTGLQHGMGEMNWHLDTKKKGKMLRKIARLGMTCSVLLVDEVEIPIGQADISDENQNVEALCADGADGDEEEDGSISEMNTSADAVSDETTGTSDATVASSIENIDNAPERHENAANSTNTSTPPQHQHQHPKHPQPTPATPQSQPFQHRRADRNSKPPTTNVESSDDSDQEFHTPRPTSSPLWNDKNTFFVDGLGAEREIFEISDDEEEEEEEEDG</sequence>
<dbReference type="Pfam" id="PF24494">
    <property type="entry name" value="DUF7587"/>
    <property type="match status" value="1"/>
</dbReference>
<dbReference type="InterPro" id="IPR056009">
    <property type="entry name" value="DUF7587"/>
</dbReference>